<sequence>MFNAVSDKPTGWAICSVNSDCLRYLRQRKGILDDLGLASKSGSAVGDKFILDMCKWNQ</sequence>
<evidence type="ECO:0000313" key="2">
    <source>
        <dbReference type="EMBL" id="PLW51287.1"/>
    </source>
</evidence>
<protein>
    <submittedName>
        <fullName evidence="1">Uncharacterized protein</fullName>
    </submittedName>
</protein>
<dbReference type="EMBL" id="PGCI01000006">
    <property type="protein sequence ID" value="PLW51287.1"/>
    <property type="molecule type" value="Genomic_DNA"/>
</dbReference>
<dbReference type="Proteomes" id="UP000235392">
    <property type="component" value="Unassembled WGS sequence"/>
</dbReference>
<evidence type="ECO:0000313" key="1">
    <source>
        <dbReference type="EMBL" id="PLW08345.1"/>
    </source>
</evidence>
<evidence type="ECO:0000313" key="3">
    <source>
        <dbReference type="Proteomes" id="UP000235392"/>
    </source>
</evidence>
<proteinExistence type="predicted"/>
<gene>
    <name evidence="2" type="ORF">PCASD_01045</name>
    <name evidence="1" type="ORF">PCASD_24030</name>
</gene>
<dbReference type="AlphaFoldDB" id="A0A2N5S546"/>
<organism evidence="1 3">
    <name type="scientific">Puccinia coronata f. sp. avenae</name>
    <dbReference type="NCBI Taxonomy" id="200324"/>
    <lineage>
        <taxon>Eukaryota</taxon>
        <taxon>Fungi</taxon>
        <taxon>Dikarya</taxon>
        <taxon>Basidiomycota</taxon>
        <taxon>Pucciniomycotina</taxon>
        <taxon>Pucciniomycetes</taxon>
        <taxon>Pucciniales</taxon>
        <taxon>Pucciniaceae</taxon>
        <taxon>Puccinia</taxon>
    </lineage>
</organism>
<comment type="caution">
    <text evidence="1">The sequence shown here is derived from an EMBL/GenBank/DDBJ whole genome shotgun (WGS) entry which is preliminary data.</text>
</comment>
<reference evidence="1 3" key="1">
    <citation type="submission" date="2017-11" db="EMBL/GenBank/DDBJ databases">
        <title>De novo assembly and phasing of dikaryotic genomes from two isolates of Puccinia coronata f. sp. avenae, the causal agent of oat crown rust.</title>
        <authorList>
            <person name="Miller M.E."/>
            <person name="Zhang Y."/>
            <person name="Omidvar V."/>
            <person name="Sperschneider J."/>
            <person name="Schwessinger B."/>
            <person name="Raley C."/>
            <person name="Palmer J.M."/>
            <person name="Garnica D."/>
            <person name="Upadhyaya N."/>
            <person name="Rathjen J."/>
            <person name="Taylor J.M."/>
            <person name="Park R.F."/>
            <person name="Dodds P.N."/>
            <person name="Hirsch C.D."/>
            <person name="Kianian S.F."/>
            <person name="Figueroa M."/>
        </authorList>
    </citation>
    <scope>NUCLEOTIDE SEQUENCE [LARGE SCALE GENOMIC DNA]</scope>
    <source>
        <strain evidence="1">12SD80</strain>
    </source>
</reference>
<name>A0A2N5S546_9BASI</name>
<dbReference type="EMBL" id="PGCI01001070">
    <property type="protein sequence ID" value="PLW08345.1"/>
    <property type="molecule type" value="Genomic_DNA"/>
</dbReference>
<accession>A0A2N5S546</accession>